<dbReference type="PROSITE" id="PS50005">
    <property type="entry name" value="TPR"/>
    <property type="match status" value="1"/>
</dbReference>
<comment type="caution">
    <text evidence="3">The sequence shown here is derived from an EMBL/GenBank/DDBJ whole genome shotgun (WGS) entry which is preliminary data.</text>
</comment>
<dbReference type="SUPFAM" id="SSF48452">
    <property type="entry name" value="TPR-like"/>
    <property type="match status" value="1"/>
</dbReference>
<evidence type="ECO:0000313" key="4">
    <source>
        <dbReference type="Proteomes" id="UP000639419"/>
    </source>
</evidence>
<dbReference type="InterPro" id="IPR019734">
    <property type="entry name" value="TPR_rpt"/>
</dbReference>
<dbReference type="EMBL" id="WHOR01000007">
    <property type="protein sequence ID" value="NUB17987.1"/>
    <property type="molecule type" value="Genomic_DNA"/>
</dbReference>
<protein>
    <submittedName>
        <fullName evidence="3">Tetratricopeptide repeat protein</fullName>
    </submittedName>
</protein>
<reference evidence="3 4" key="1">
    <citation type="submission" date="2019-10" db="EMBL/GenBank/DDBJ databases">
        <title>Genome sequence of Azospirillum formosense CC-Nfb-7.</title>
        <authorList>
            <person name="Ambrosini A."/>
            <person name="Sant'Anna F.H."/>
            <person name="Cassan F.D."/>
            <person name="Souza E.M."/>
            <person name="Passaglia L.M.P."/>
        </authorList>
    </citation>
    <scope>NUCLEOTIDE SEQUENCE [LARGE SCALE GENOMIC DNA]</scope>
    <source>
        <strain evidence="3 4">CC-NFb-7</strain>
    </source>
</reference>
<keyword evidence="2" id="KW-0812">Transmembrane</keyword>
<evidence type="ECO:0000256" key="2">
    <source>
        <dbReference type="SAM" id="Phobius"/>
    </source>
</evidence>
<dbReference type="RefSeq" id="WP_174437355.1">
    <property type="nucleotide sequence ID" value="NZ_BAABCC010000017.1"/>
</dbReference>
<name>A0ABX2KTZ3_9PROT</name>
<keyword evidence="2" id="KW-0472">Membrane</keyword>
<keyword evidence="1" id="KW-0802">TPR repeat</keyword>
<evidence type="ECO:0000256" key="1">
    <source>
        <dbReference type="PROSITE-ProRule" id="PRU00339"/>
    </source>
</evidence>
<gene>
    <name evidence="3" type="ORF">GBZ26_01945</name>
</gene>
<sequence>MLHASDEPQTTDLPISTITAPLIEAALARVLSSRSLRGSARGRRFLQFVVQEALAGRANRIKAYTIAIDVFDRDASFDPLLDPVVRIQAGRLRRALEHYYLTEGAADSLRIAIPKGGYVPQFSLVPVTAGSDLPNDVSGPAPEPARVELDPPRAPLFLRRLADRPLRWLAVAAMVTLLAVVGLALFGGWRGVAPVPTKGALERATAPAMTQRAVRGPALLVLPFTNGSGDPTLDLVADGITEDLVAALIRFEDFLVFGADTSFRYPSAPALRDAVPATRVDYMLKGSVAQTGDYIQVTATLIAAKDHRYLWSDSFRRAVTPANLLDLRHDIAVQVARTLAQSDGVIEREEARLNGQHAPQDLSSYACLLRTRQYWRQLSVALHAEVRDCLERVTRSDPGYPEAWAALAMITIDEARLGFNPSPARPDPIDDGLQLAEHAVTLAPDSALSYQALGLALWLSREPQRSIAAYERALALNPNDSAILADLGRCYSLTGEWERGIPLIREAFTRNPAQPSWYRIVIATHHYMNGRYDDALEEMRRANLGREVILGHVALAMIHGQTGNRTEAAKAVSEILRLDPNFAVKAISEFERRNIHPDIIVRIVDGLRKAGLAIPPSQMANGAGL</sequence>
<accession>A0ABX2KTZ3</accession>
<dbReference type="PANTHER" id="PTHR12558:SF33">
    <property type="entry name" value="BLL7664 PROTEIN"/>
    <property type="match status" value="1"/>
</dbReference>
<feature type="repeat" description="TPR" evidence="1">
    <location>
        <begin position="447"/>
        <end position="480"/>
    </location>
</feature>
<dbReference type="Proteomes" id="UP000639419">
    <property type="component" value="Unassembled WGS sequence"/>
</dbReference>
<evidence type="ECO:0000313" key="3">
    <source>
        <dbReference type="EMBL" id="NUB17987.1"/>
    </source>
</evidence>
<dbReference type="InterPro" id="IPR011990">
    <property type="entry name" value="TPR-like_helical_dom_sf"/>
</dbReference>
<organism evidence="3 4">
    <name type="scientific">Azospirillum formosense</name>
    <dbReference type="NCBI Taxonomy" id="861533"/>
    <lineage>
        <taxon>Bacteria</taxon>
        <taxon>Pseudomonadati</taxon>
        <taxon>Pseudomonadota</taxon>
        <taxon>Alphaproteobacteria</taxon>
        <taxon>Rhodospirillales</taxon>
        <taxon>Azospirillaceae</taxon>
        <taxon>Azospirillum</taxon>
    </lineage>
</organism>
<keyword evidence="2" id="KW-1133">Transmembrane helix</keyword>
<proteinExistence type="predicted"/>
<dbReference type="Gene3D" id="1.25.40.10">
    <property type="entry name" value="Tetratricopeptide repeat domain"/>
    <property type="match status" value="1"/>
</dbReference>
<dbReference type="PANTHER" id="PTHR12558">
    <property type="entry name" value="CELL DIVISION CYCLE 16,23,27"/>
    <property type="match status" value="1"/>
</dbReference>
<feature type="transmembrane region" description="Helical" evidence="2">
    <location>
        <begin position="168"/>
        <end position="189"/>
    </location>
</feature>
<dbReference type="Pfam" id="PF14559">
    <property type="entry name" value="TPR_19"/>
    <property type="match status" value="1"/>
</dbReference>
<keyword evidence="4" id="KW-1185">Reference proteome</keyword>
<dbReference type="SMART" id="SM00028">
    <property type="entry name" value="TPR"/>
    <property type="match status" value="3"/>
</dbReference>